<feature type="compositionally biased region" description="Basic residues" evidence="1">
    <location>
        <begin position="71"/>
        <end position="84"/>
    </location>
</feature>
<comment type="caution">
    <text evidence="2">The sequence shown here is derived from an EMBL/GenBank/DDBJ whole genome shotgun (WGS) entry which is preliminary data.</text>
</comment>
<organism evidence="2 3">
    <name type="scientific">Prorocentrum cordatum</name>
    <dbReference type="NCBI Taxonomy" id="2364126"/>
    <lineage>
        <taxon>Eukaryota</taxon>
        <taxon>Sar</taxon>
        <taxon>Alveolata</taxon>
        <taxon>Dinophyceae</taxon>
        <taxon>Prorocentrales</taxon>
        <taxon>Prorocentraceae</taxon>
        <taxon>Prorocentrum</taxon>
    </lineage>
</organism>
<feature type="region of interest" description="Disordered" evidence="1">
    <location>
        <begin position="166"/>
        <end position="294"/>
    </location>
</feature>
<feature type="compositionally biased region" description="Low complexity" evidence="1">
    <location>
        <begin position="265"/>
        <end position="282"/>
    </location>
</feature>
<gene>
    <name evidence="2" type="ORF">PCOR1329_LOCUS43403</name>
</gene>
<evidence type="ECO:0000313" key="2">
    <source>
        <dbReference type="EMBL" id="CAK0851214.1"/>
    </source>
</evidence>
<reference evidence="2" key="1">
    <citation type="submission" date="2023-10" db="EMBL/GenBank/DDBJ databases">
        <authorList>
            <person name="Chen Y."/>
            <person name="Shah S."/>
            <person name="Dougan E. K."/>
            <person name="Thang M."/>
            <person name="Chan C."/>
        </authorList>
    </citation>
    <scope>NUCLEOTIDE SEQUENCE [LARGE SCALE GENOMIC DNA]</scope>
</reference>
<name>A0ABN9TY18_9DINO</name>
<accession>A0ABN9TY18</accession>
<protein>
    <submittedName>
        <fullName evidence="2">Uncharacterized protein</fullName>
    </submittedName>
</protein>
<proteinExistence type="predicted"/>
<evidence type="ECO:0000256" key="1">
    <source>
        <dbReference type="SAM" id="MobiDB-lite"/>
    </source>
</evidence>
<evidence type="ECO:0000313" key="3">
    <source>
        <dbReference type="Proteomes" id="UP001189429"/>
    </source>
</evidence>
<dbReference type="EMBL" id="CAUYUJ010015216">
    <property type="protein sequence ID" value="CAK0851214.1"/>
    <property type="molecule type" value="Genomic_DNA"/>
</dbReference>
<keyword evidence="3" id="KW-1185">Reference proteome</keyword>
<feature type="compositionally biased region" description="Basic and acidic residues" evidence="1">
    <location>
        <begin position="85"/>
        <end position="107"/>
    </location>
</feature>
<feature type="compositionally biased region" description="Basic and acidic residues" evidence="1">
    <location>
        <begin position="217"/>
        <end position="229"/>
    </location>
</feature>
<feature type="compositionally biased region" description="Low complexity" evidence="1">
    <location>
        <begin position="42"/>
        <end position="57"/>
    </location>
</feature>
<feature type="compositionally biased region" description="Polar residues" evidence="1">
    <location>
        <begin position="283"/>
        <end position="294"/>
    </location>
</feature>
<dbReference type="Proteomes" id="UP001189429">
    <property type="component" value="Unassembled WGS sequence"/>
</dbReference>
<feature type="region of interest" description="Disordered" evidence="1">
    <location>
        <begin position="14"/>
        <end position="107"/>
    </location>
</feature>
<sequence length="294" mass="31887">MVFSGAMADVEIHARRHPPLRGLGQTTRAGEELQHRAPQPPAADSSARAASRQPRMARLPERRRQSPAGRRPPRHLPARHRRREAQRAERRSWRPREMARSVDAALEERHQVRLDTRPEGEDRGIHSGYLAEKGALLAAAPRRRWGGPPPAALRLDWVAAASEQVVGRPAAPQGVKAGSQRPEPQGLGRGRWPRSEGCCPPGRRPAATRSALLPGEKAAENGRGSDRPDIAPSPHWPVFPATPLSLGCSRGPSSTGSRPLLALVAPDSRASSSGPRRASSRPQTRSWSSAPCRG</sequence>